<feature type="non-terminal residue" evidence="2">
    <location>
        <position position="1"/>
    </location>
</feature>
<name>A0A6A3K4E0_9STRA</name>
<feature type="region of interest" description="Disordered" evidence="1">
    <location>
        <begin position="96"/>
        <end position="175"/>
    </location>
</feature>
<protein>
    <submittedName>
        <fullName evidence="2">Uncharacterized protein</fullName>
    </submittedName>
</protein>
<dbReference type="EMBL" id="QXFU01001441">
    <property type="protein sequence ID" value="KAE9002356.1"/>
    <property type="molecule type" value="Genomic_DNA"/>
</dbReference>
<sequence length="175" mass="19359">RSLYVKDSGDSNCFFGSKYFPNYEYCSNYEFFSSLGPSSGFSDVAAPTEDFRGTATSKNRRLSISTRRAQVRRQPAVALVELPAAARQRVEFIHAASAAQDPRLPSDVHNPGREDADRRSSSSGVDMDSGRDIGPERPLTFMTPGREDADRNNSSSVGMDTVSSVIGLRLRRRRE</sequence>
<proteinExistence type="predicted"/>
<evidence type="ECO:0000256" key="1">
    <source>
        <dbReference type="SAM" id="MobiDB-lite"/>
    </source>
</evidence>
<comment type="caution">
    <text evidence="2">The sequence shown here is derived from an EMBL/GenBank/DDBJ whole genome shotgun (WGS) entry which is preliminary data.</text>
</comment>
<accession>A0A6A3K4E0</accession>
<feature type="compositionally biased region" description="Basic and acidic residues" evidence="1">
    <location>
        <begin position="104"/>
        <end position="120"/>
    </location>
</feature>
<dbReference type="Proteomes" id="UP000435112">
    <property type="component" value="Unassembled WGS sequence"/>
</dbReference>
<evidence type="ECO:0000313" key="2">
    <source>
        <dbReference type="EMBL" id="KAE9002356.1"/>
    </source>
</evidence>
<gene>
    <name evidence="2" type="ORF">PR002_g17650</name>
</gene>
<reference evidence="2 3" key="1">
    <citation type="submission" date="2018-09" db="EMBL/GenBank/DDBJ databases">
        <title>Genomic investigation of the strawberry pathogen Phytophthora fragariae indicates pathogenicity is determined by transcriptional variation in three key races.</title>
        <authorList>
            <person name="Adams T.M."/>
            <person name="Armitage A.D."/>
            <person name="Sobczyk M.K."/>
            <person name="Bates H.J."/>
            <person name="Dunwell J.M."/>
            <person name="Nellist C.F."/>
            <person name="Harrison R.J."/>
        </authorList>
    </citation>
    <scope>NUCLEOTIDE SEQUENCE [LARGE SCALE GENOMIC DNA]</scope>
    <source>
        <strain evidence="2 3">SCRP324</strain>
    </source>
</reference>
<evidence type="ECO:0000313" key="3">
    <source>
        <dbReference type="Proteomes" id="UP000435112"/>
    </source>
</evidence>
<dbReference type="AlphaFoldDB" id="A0A6A3K4E0"/>
<feature type="compositionally biased region" description="Polar residues" evidence="1">
    <location>
        <begin position="152"/>
        <end position="164"/>
    </location>
</feature>
<organism evidence="2 3">
    <name type="scientific">Phytophthora rubi</name>
    <dbReference type="NCBI Taxonomy" id="129364"/>
    <lineage>
        <taxon>Eukaryota</taxon>
        <taxon>Sar</taxon>
        <taxon>Stramenopiles</taxon>
        <taxon>Oomycota</taxon>
        <taxon>Peronosporomycetes</taxon>
        <taxon>Peronosporales</taxon>
        <taxon>Peronosporaceae</taxon>
        <taxon>Phytophthora</taxon>
    </lineage>
</organism>